<gene>
    <name evidence="2" type="ORF">SAMN05216187_10980</name>
</gene>
<dbReference type="InterPro" id="IPR035930">
    <property type="entry name" value="FomD-like_sf"/>
</dbReference>
<protein>
    <recommendedName>
        <fullName evidence="1">DUF402 domain-containing protein</fullName>
    </recommendedName>
</protein>
<dbReference type="EMBL" id="FNFI01000009">
    <property type="protein sequence ID" value="SDK49270.1"/>
    <property type="molecule type" value="Genomic_DNA"/>
</dbReference>
<dbReference type="Pfam" id="PF04167">
    <property type="entry name" value="DUF402"/>
    <property type="match status" value="1"/>
</dbReference>
<accession>A0A1G9CC99</accession>
<name>A0A1G9CC99_9STAP</name>
<dbReference type="AlphaFoldDB" id="A0A1G9CC99"/>
<dbReference type="Gene3D" id="2.40.380.10">
    <property type="entry name" value="FomD-like"/>
    <property type="match status" value="1"/>
</dbReference>
<dbReference type="Proteomes" id="UP000242700">
    <property type="component" value="Unassembled WGS sequence"/>
</dbReference>
<evidence type="ECO:0000313" key="2">
    <source>
        <dbReference type="EMBL" id="SDK49270.1"/>
    </source>
</evidence>
<dbReference type="PANTHER" id="PTHR41271:SF1">
    <property type="entry name" value="DUF402 DOMAIN-CONTAINING PROTEIN"/>
    <property type="match status" value="1"/>
</dbReference>
<organism evidence="2 3">
    <name type="scientific">Jeotgalicoccus aerolatus</name>
    <dbReference type="NCBI Taxonomy" id="709510"/>
    <lineage>
        <taxon>Bacteria</taxon>
        <taxon>Bacillati</taxon>
        <taxon>Bacillota</taxon>
        <taxon>Bacilli</taxon>
        <taxon>Bacillales</taxon>
        <taxon>Staphylococcaceae</taxon>
        <taxon>Jeotgalicoccus</taxon>
    </lineage>
</organism>
<sequence length="178" mass="21357">MKTKYLDKKKWRRLVRSKYDEIILTYQNEKILAGMIHMHKVREPLTVPVVGEDTLVVANNFKWMQLLPEKRNYSITVMYDERWQEIQYYFDINYSHTLELGKARREDLYLDVLVLPDGRYELVDEDDIKRAFKKGIISEEEKDFAYKTARDLMNEIDKDFSQFKALAASCLKELKKLM</sequence>
<evidence type="ECO:0000313" key="3">
    <source>
        <dbReference type="Proteomes" id="UP000242700"/>
    </source>
</evidence>
<evidence type="ECO:0000259" key="1">
    <source>
        <dbReference type="Pfam" id="PF04167"/>
    </source>
</evidence>
<proteinExistence type="predicted"/>
<dbReference type="OrthoDB" id="2002222at2"/>
<reference evidence="3" key="1">
    <citation type="submission" date="2016-10" db="EMBL/GenBank/DDBJ databases">
        <authorList>
            <person name="Varghese N."/>
            <person name="Submissions S."/>
        </authorList>
    </citation>
    <scope>NUCLEOTIDE SEQUENCE [LARGE SCALE GENOMIC DNA]</scope>
    <source>
        <strain evidence="3">CGMCC 1.8911</strain>
    </source>
</reference>
<feature type="domain" description="DUF402" evidence="1">
    <location>
        <begin position="59"/>
        <end position="158"/>
    </location>
</feature>
<dbReference type="SUPFAM" id="SSF159234">
    <property type="entry name" value="FomD-like"/>
    <property type="match status" value="1"/>
</dbReference>
<dbReference type="InterPro" id="IPR007295">
    <property type="entry name" value="DUF402"/>
</dbReference>
<dbReference type="PANTHER" id="PTHR41271">
    <property type="entry name" value="DUF402 DOMAIN-CONTAINING PROTEIN"/>
    <property type="match status" value="1"/>
</dbReference>
<dbReference type="RefSeq" id="WP_092598763.1">
    <property type="nucleotide sequence ID" value="NZ_FNFI01000009.1"/>
</dbReference>
<dbReference type="STRING" id="586411.SAMN05216187_10980"/>